<comment type="caution">
    <text evidence="2">The sequence shown here is derived from an EMBL/GenBank/DDBJ whole genome shotgun (WGS) entry which is preliminary data.</text>
</comment>
<protein>
    <recommendedName>
        <fullName evidence="4">TIR domain-containing protein</fullName>
    </recommendedName>
</protein>
<evidence type="ECO:0000313" key="3">
    <source>
        <dbReference type="Proteomes" id="UP001530400"/>
    </source>
</evidence>
<sequence length="235" mass="26886">APYLDLQKRLRSDSNAIFVFNDVHIKTIDFPAKTRHRRAPTCPAFKMKSSITLETEDTDSLTDSECSIADDKLVLWKRSSSESSEATEGKMHCYDAFVSFSRNEPSLEASFRIIRSMSKSNLIDVSLRQIDVTSVCQLISKKAMKELRKIAFRRLFKMPSLYLSILHTTAGFMLTIGALDLGISPWNSDLLLHRLGSVFVRFYMHLVFSLDEGQRRMKTTARELYGTSRNDVSRR</sequence>
<keyword evidence="1" id="KW-0812">Transmembrane</keyword>
<dbReference type="Proteomes" id="UP001530400">
    <property type="component" value="Unassembled WGS sequence"/>
</dbReference>
<evidence type="ECO:0008006" key="4">
    <source>
        <dbReference type="Google" id="ProtNLM"/>
    </source>
</evidence>
<feature type="transmembrane region" description="Helical" evidence="1">
    <location>
        <begin position="191"/>
        <end position="210"/>
    </location>
</feature>
<keyword evidence="1" id="KW-1133">Transmembrane helix</keyword>
<evidence type="ECO:0000256" key="1">
    <source>
        <dbReference type="SAM" id="Phobius"/>
    </source>
</evidence>
<dbReference type="EMBL" id="JALLPJ020000326">
    <property type="protein sequence ID" value="KAL3795288.1"/>
    <property type="molecule type" value="Genomic_DNA"/>
</dbReference>
<keyword evidence="3" id="KW-1185">Reference proteome</keyword>
<gene>
    <name evidence="2" type="ORF">ACHAWO_010422</name>
</gene>
<feature type="non-terminal residue" evidence="2">
    <location>
        <position position="1"/>
    </location>
</feature>
<accession>A0ABD3Q4Z6</accession>
<keyword evidence="1" id="KW-0472">Membrane</keyword>
<dbReference type="AlphaFoldDB" id="A0ABD3Q4Z6"/>
<organism evidence="2 3">
    <name type="scientific">Cyclotella atomus</name>
    <dbReference type="NCBI Taxonomy" id="382360"/>
    <lineage>
        <taxon>Eukaryota</taxon>
        <taxon>Sar</taxon>
        <taxon>Stramenopiles</taxon>
        <taxon>Ochrophyta</taxon>
        <taxon>Bacillariophyta</taxon>
        <taxon>Coscinodiscophyceae</taxon>
        <taxon>Thalassiosirophycidae</taxon>
        <taxon>Stephanodiscales</taxon>
        <taxon>Stephanodiscaceae</taxon>
        <taxon>Cyclotella</taxon>
    </lineage>
</organism>
<name>A0ABD3Q4Z6_9STRA</name>
<evidence type="ECO:0000313" key="2">
    <source>
        <dbReference type="EMBL" id="KAL3795288.1"/>
    </source>
</evidence>
<proteinExistence type="predicted"/>
<feature type="transmembrane region" description="Helical" evidence="1">
    <location>
        <begin position="161"/>
        <end position="179"/>
    </location>
</feature>
<reference evidence="2 3" key="1">
    <citation type="submission" date="2024-10" db="EMBL/GenBank/DDBJ databases">
        <title>Updated reference genomes for cyclostephanoid diatoms.</title>
        <authorList>
            <person name="Roberts W.R."/>
            <person name="Alverson A.J."/>
        </authorList>
    </citation>
    <scope>NUCLEOTIDE SEQUENCE [LARGE SCALE GENOMIC DNA]</scope>
    <source>
        <strain evidence="2 3">AJA010-31</strain>
    </source>
</reference>